<evidence type="ECO:0000313" key="4">
    <source>
        <dbReference type="Proteomes" id="UP000438448"/>
    </source>
</evidence>
<comment type="similarity">
    <text evidence="1">Belongs to the short-chain dehydrogenases/reductases (SDR) family.</text>
</comment>
<dbReference type="GO" id="GO:0016614">
    <property type="term" value="F:oxidoreductase activity, acting on CH-OH group of donors"/>
    <property type="evidence" value="ECO:0007669"/>
    <property type="project" value="UniProtKB-ARBA"/>
</dbReference>
<proteinExistence type="inferred from homology"/>
<dbReference type="Proteomes" id="UP000438448">
    <property type="component" value="Unassembled WGS sequence"/>
</dbReference>
<gene>
    <name evidence="3" type="ORF">NRB20_32660</name>
</gene>
<evidence type="ECO:0000256" key="2">
    <source>
        <dbReference type="ARBA" id="ARBA00023002"/>
    </source>
</evidence>
<dbReference type="SUPFAM" id="SSF51735">
    <property type="entry name" value="NAD(P)-binding Rossmann-fold domains"/>
    <property type="match status" value="1"/>
</dbReference>
<dbReference type="RefSeq" id="WP_153410944.1">
    <property type="nucleotide sequence ID" value="NZ_WEGK01000006.1"/>
</dbReference>
<dbReference type="CDD" id="cd05233">
    <property type="entry name" value="SDR_c"/>
    <property type="match status" value="1"/>
</dbReference>
<protein>
    <submittedName>
        <fullName evidence="3">Uncharacterized protein</fullName>
    </submittedName>
</protein>
<keyword evidence="2" id="KW-0560">Oxidoreductase</keyword>
<dbReference type="Pfam" id="PF00106">
    <property type="entry name" value="adh_short"/>
    <property type="match status" value="1"/>
</dbReference>
<dbReference type="AlphaFoldDB" id="A0A7K0D366"/>
<dbReference type="PANTHER" id="PTHR48107:SF7">
    <property type="entry name" value="RE15974P"/>
    <property type="match status" value="1"/>
</dbReference>
<sequence>MRPDPAAPQRDPLPLLGRTAVVTGVSRRQGIGYAIARHLAAYGASLFLHHHTPHDAKQPWGADPAGPQAITDDIAELQPESATIHHLGSDLAIPDAPDRLFDAARKAHGHIDILICNHGRSGGDGPLESMDARWLATDESAWITGQVINSEGGFRR</sequence>
<organism evidence="3 4">
    <name type="scientific">Nocardia macrotermitis</name>
    <dbReference type="NCBI Taxonomy" id="2585198"/>
    <lineage>
        <taxon>Bacteria</taxon>
        <taxon>Bacillati</taxon>
        <taxon>Actinomycetota</taxon>
        <taxon>Actinomycetes</taxon>
        <taxon>Mycobacteriales</taxon>
        <taxon>Nocardiaceae</taxon>
        <taxon>Nocardia</taxon>
    </lineage>
</organism>
<dbReference type="EMBL" id="WEGK01000006">
    <property type="protein sequence ID" value="MQY20170.1"/>
    <property type="molecule type" value="Genomic_DNA"/>
</dbReference>
<evidence type="ECO:0000256" key="1">
    <source>
        <dbReference type="ARBA" id="ARBA00006484"/>
    </source>
</evidence>
<evidence type="ECO:0000313" key="3">
    <source>
        <dbReference type="EMBL" id="MQY20170.1"/>
    </source>
</evidence>
<dbReference type="Gene3D" id="3.40.50.720">
    <property type="entry name" value="NAD(P)-binding Rossmann-like Domain"/>
    <property type="match status" value="1"/>
</dbReference>
<keyword evidence="4" id="KW-1185">Reference proteome</keyword>
<dbReference type="InterPro" id="IPR036291">
    <property type="entry name" value="NAD(P)-bd_dom_sf"/>
</dbReference>
<dbReference type="InterPro" id="IPR002347">
    <property type="entry name" value="SDR_fam"/>
</dbReference>
<dbReference type="PANTHER" id="PTHR48107">
    <property type="entry name" value="NADPH-DEPENDENT ALDEHYDE REDUCTASE-LIKE PROTEIN, CHLOROPLASTIC-RELATED"/>
    <property type="match status" value="1"/>
</dbReference>
<dbReference type="OrthoDB" id="9803333at2"/>
<accession>A0A7K0D366</accession>
<reference evidence="3 4" key="1">
    <citation type="submission" date="2019-10" db="EMBL/GenBank/DDBJ databases">
        <title>Nocardia macrotermitis sp. nov. and Nocardia aurantia sp. nov., isolated from the gut of fungus growing-termite Macrotermes natalensis.</title>
        <authorList>
            <person name="Benndorf R."/>
            <person name="Schwitalla J."/>
            <person name="Martin K."/>
            <person name="De Beer W."/>
            <person name="Kaster A.-K."/>
            <person name="Vollmers J."/>
            <person name="Poulsen M."/>
            <person name="Beemelmanns C."/>
        </authorList>
    </citation>
    <scope>NUCLEOTIDE SEQUENCE [LARGE SCALE GENOMIC DNA]</scope>
    <source>
        <strain evidence="3 4">RB20</strain>
    </source>
</reference>
<comment type="caution">
    <text evidence="3">The sequence shown here is derived from an EMBL/GenBank/DDBJ whole genome shotgun (WGS) entry which is preliminary data.</text>
</comment>
<name>A0A7K0D366_9NOCA</name>